<protein>
    <submittedName>
        <fullName evidence="1">Uncharacterized protein</fullName>
    </submittedName>
</protein>
<sequence>MNKFDFELPQRPVHLVKCEECGRVFNVNDGDWHVYDVDLGIYLCCKECVYDSFFMQNGDEVIKDVLSNPEYDLKEYGIKTGVK</sequence>
<proteinExistence type="predicted"/>
<comment type="caution">
    <text evidence="1">The sequence shown here is derived from an EMBL/GenBank/DDBJ whole genome shotgun (WGS) entry which is preliminary data.</text>
</comment>
<organism evidence="1 2">
    <name type="scientific">Limosilactobacillus reuteri</name>
    <name type="common">Lactobacillus reuteri</name>
    <dbReference type="NCBI Taxonomy" id="1598"/>
    <lineage>
        <taxon>Bacteria</taxon>
        <taxon>Bacillati</taxon>
        <taxon>Bacillota</taxon>
        <taxon>Bacilli</taxon>
        <taxon>Lactobacillales</taxon>
        <taxon>Lactobacillaceae</taxon>
        <taxon>Limosilactobacillus</taxon>
    </lineage>
</organism>
<dbReference type="RefSeq" id="WP_153704610.1">
    <property type="nucleotide sequence ID" value="NZ_WJNA01000005.1"/>
</dbReference>
<dbReference type="AlphaFoldDB" id="A0A6L5P1P9"/>
<dbReference type="EMBL" id="WJNA01000005">
    <property type="protein sequence ID" value="MRH08395.1"/>
    <property type="molecule type" value="Genomic_DNA"/>
</dbReference>
<name>A0A6L5P1P9_LIMRT</name>
<dbReference type="Proteomes" id="UP000472879">
    <property type="component" value="Unassembled WGS sequence"/>
</dbReference>
<reference evidence="1 2" key="1">
    <citation type="submission" date="2019-11" db="EMBL/GenBank/DDBJ databases">
        <title>Draft genome sequence of 12 host-associated Lactobacillus reuteri rodent strains.</title>
        <authorList>
            <person name="Zhang S."/>
            <person name="Ozcam M."/>
            <person name="Van Pijkeren J.P."/>
        </authorList>
    </citation>
    <scope>NUCLEOTIDE SEQUENCE [LARGE SCALE GENOMIC DNA]</scope>
    <source>
        <strain evidence="1 2">Lr4020</strain>
    </source>
</reference>
<evidence type="ECO:0000313" key="2">
    <source>
        <dbReference type="Proteomes" id="UP000472879"/>
    </source>
</evidence>
<gene>
    <name evidence="1" type="ORF">GIX81_02845</name>
</gene>
<evidence type="ECO:0000313" key="1">
    <source>
        <dbReference type="EMBL" id="MRH08395.1"/>
    </source>
</evidence>
<accession>A0A6L5P1P9</accession>